<dbReference type="GO" id="GO:0004694">
    <property type="term" value="F:eukaryotic translation initiation factor 2alpha kinase activity"/>
    <property type="evidence" value="ECO:0007669"/>
    <property type="project" value="TreeGrafter"/>
</dbReference>
<dbReference type="RefSeq" id="XP_013166259.1">
    <property type="nucleotide sequence ID" value="XM_013310805.1"/>
</dbReference>
<evidence type="ECO:0000256" key="13">
    <source>
        <dbReference type="ARBA" id="ARBA00022989"/>
    </source>
</evidence>
<dbReference type="Gene3D" id="2.130.10.10">
    <property type="entry name" value="YVTN repeat-like/Quinoprotein amine dehydrogenase"/>
    <property type="match status" value="1"/>
</dbReference>
<proteinExistence type="inferred from homology"/>
<dbReference type="InterPro" id="IPR011047">
    <property type="entry name" value="Quinoprotein_ADH-like_sf"/>
</dbReference>
<dbReference type="KEGG" id="pxu:106116788"/>
<name>A0AAJ6Z6P2_PAPXU</name>
<evidence type="ECO:0000256" key="21">
    <source>
        <dbReference type="SAM" id="MobiDB-lite"/>
    </source>
</evidence>
<dbReference type="SMART" id="SM00564">
    <property type="entry name" value="PQQ"/>
    <property type="match status" value="3"/>
</dbReference>
<evidence type="ECO:0000256" key="5">
    <source>
        <dbReference type="ARBA" id="ARBA00022679"/>
    </source>
</evidence>
<dbReference type="GO" id="GO:0006986">
    <property type="term" value="P:response to unfolded protein"/>
    <property type="evidence" value="ECO:0007669"/>
    <property type="project" value="UniProtKB-KW"/>
</dbReference>
<evidence type="ECO:0000256" key="12">
    <source>
        <dbReference type="ARBA" id="ARBA00022845"/>
    </source>
</evidence>
<keyword evidence="4" id="KW-0597">Phosphoprotein</keyword>
<evidence type="ECO:0000256" key="4">
    <source>
        <dbReference type="ARBA" id="ARBA00022553"/>
    </source>
</evidence>
<dbReference type="PANTHER" id="PTHR11042:SF91">
    <property type="entry name" value="EUKARYOTIC TRANSLATION INITIATION FACTOR 2-ALPHA KINASE"/>
    <property type="match status" value="1"/>
</dbReference>
<evidence type="ECO:0000256" key="10">
    <source>
        <dbReference type="ARBA" id="ARBA00022824"/>
    </source>
</evidence>
<keyword evidence="9" id="KW-0418">Kinase</keyword>
<evidence type="ECO:0000256" key="19">
    <source>
        <dbReference type="ARBA" id="ARBA00041500"/>
    </source>
</evidence>
<evidence type="ECO:0000256" key="17">
    <source>
        <dbReference type="ARBA" id="ARBA00023230"/>
    </source>
</evidence>
<evidence type="ECO:0000313" key="24">
    <source>
        <dbReference type="RefSeq" id="XP_013166259.1"/>
    </source>
</evidence>
<keyword evidence="14" id="KW-0346">Stress response</keyword>
<dbReference type="GeneID" id="106116788"/>
<dbReference type="PANTHER" id="PTHR11042">
    <property type="entry name" value="EUKARYOTIC TRANSLATION INITIATION FACTOR 2-ALPHA KINASE EIF2-ALPHA KINASE -RELATED"/>
    <property type="match status" value="1"/>
</dbReference>
<evidence type="ECO:0000256" key="1">
    <source>
        <dbReference type="ARBA" id="ARBA00004115"/>
    </source>
</evidence>
<protein>
    <recommendedName>
        <fullName evidence="2">non-specific serine/threonine protein kinase</fullName>
        <ecNumber evidence="2">2.7.11.1</ecNumber>
    </recommendedName>
    <alternativeName>
        <fullName evidence="19">PRKR-like endoplasmic reticulum kinase</fullName>
    </alternativeName>
</protein>
<dbReference type="InterPro" id="IPR050339">
    <property type="entry name" value="CC_SR_Kinase"/>
</dbReference>
<keyword evidence="11 20" id="KW-0067">ATP-binding</keyword>
<dbReference type="Pfam" id="PF00069">
    <property type="entry name" value="Pkinase"/>
    <property type="match status" value="2"/>
</dbReference>
<dbReference type="FunFam" id="3.30.200.20:FF:000193">
    <property type="entry name" value="Eukaryotic translation initiation factor 2-alpha kinase 3"/>
    <property type="match status" value="1"/>
</dbReference>
<sequence>MSDWYWRVIALKAAFALTCLVSYLSADVTIQKLPFCNPHNANGASEDLVIVSTVDGKLTAFSTKNGIKAWDVETQPLLSSNLHHVELSAGGKWVRLVPSLRGTLYSLSGDTIEPLPFDADQLLSSSFKYSDNLVIAGARETLWLGIDAHTGTVIYECGSAGCSSEQTAGAGREILVLRRQSSTVRALEPHSGQEKWNFSVAEHQLAVSRRECMGESVPPSPVTVGVDMPEGVVAVRLPGSQKPLWQQKLEAPVTSMWRLQGGTLQHVDVLLQAAQALAEPDLVPPSLYIGVHDRQLYIQESVMYAQKVETSVATKPVPWKLKDSRPLLSKEETALSLQDDPHLSLVTLYRNPGQTGNHGLFLYIQETCDQAVQVTDETFEVPDVVLPNNSENQFEHHHVHVHVYSLWFWWKEVFLITVSTALLLNLLIWPKLFAPKLRPPTPLPMNQEVIVVERHYERPPSNNTKEYSGRYENDFTPLRCLGQGGFGVVFEARNNIDHCSYAVKRITLPKRQSKRERVLREVRALAKLEHENIVRYFNAWLEEPPPEWQEKRDAILMRELGSMSVLSSEEASSATPKSPHNSPNKSPKADSVTLNLHKPLDHCIDALDYDKQLKEPKRHRSLSCNDSFSIIFDEDASKISETSKKHTNETEPPNILTKDLQSWDNHSSILSKSPTGFQSESKKGIDDDSFIVFQDKSTKERQDLSNKIIDKVKEYDGYVKTDSSNHSKKKKGHTRHWSLDLCVQEAGSGAGAAGAGAGGSKMYLYIQMQLCRRDSLHDWLRHNRTWDARRQHANILFSQIVSAVEYVHLAGLIHRDLKPSNIFFAPDGRVKVGDFGLVTTMGDNSQDGEPTEIDVYARHTHRVGTHLYMSPEQVVGRPYNYKVDIYSLGLVLFELLQPFGTESERVHCLMRLRSGIYPDTFQHTYPAETEVLKLMLSSEPSERPTASGVRARAPLYQATDERWHFTLPALAGEQR</sequence>
<dbReference type="AlphaFoldDB" id="A0AAJ6Z6P2"/>
<dbReference type="InterPro" id="IPR008271">
    <property type="entry name" value="Ser/Thr_kinase_AS"/>
</dbReference>
<evidence type="ECO:0000256" key="8">
    <source>
        <dbReference type="ARBA" id="ARBA00022741"/>
    </source>
</evidence>
<evidence type="ECO:0000256" key="15">
    <source>
        <dbReference type="ARBA" id="ARBA00023136"/>
    </source>
</evidence>
<evidence type="ECO:0000256" key="18">
    <source>
        <dbReference type="ARBA" id="ARBA00037982"/>
    </source>
</evidence>
<keyword evidence="7" id="KW-0732">Signal</keyword>
<dbReference type="Gene3D" id="1.10.510.10">
    <property type="entry name" value="Transferase(Phosphotransferase) domain 1"/>
    <property type="match status" value="1"/>
</dbReference>
<dbReference type="EC" id="2.7.11.1" evidence="2"/>
<keyword evidence="10" id="KW-0256">Endoplasmic reticulum</keyword>
<feature type="compositionally biased region" description="Low complexity" evidence="21">
    <location>
        <begin position="567"/>
        <end position="586"/>
    </location>
</feature>
<evidence type="ECO:0000256" key="22">
    <source>
        <dbReference type="SAM" id="Phobius"/>
    </source>
</evidence>
<evidence type="ECO:0000256" key="3">
    <source>
        <dbReference type="ARBA" id="ARBA00022527"/>
    </source>
</evidence>
<accession>A0AAJ6Z6P2</accession>
<keyword evidence="3" id="KW-0723">Serine/threonine-protein kinase</keyword>
<gene>
    <name evidence="24" type="primary">LOC106116788</name>
</gene>
<dbReference type="InterPro" id="IPR018391">
    <property type="entry name" value="PQQ_b-propeller_rpt"/>
</dbReference>
<organism evidence="24">
    <name type="scientific">Papilio xuthus</name>
    <name type="common">Asian swallowtail butterfly</name>
    <dbReference type="NCBI Taxonomy" id="66420"/>
    <lineage>
        <taxon>Eukaryota</taxon>
        <taxon>Metazoa</taxon>
        <taxon>Ecdysozoa</taxon>
        <taxon>Arthropoda</taxon>
        <taxon>Hexapoda</taxon>
        <taxon>Insecta</taxon>
        <taxon>Pterygota</taxon>
        <taxon>Neoptera</taxon>
        <taxon>Endopterygota</taxon>
        <taxon>Lepidoptera</taxon>
        <taxon>Glossata</taxon>
        <taxon>Ditrysia</taxon>
        <taxon>Papilionoidea</taxon>
        <taxon>Papilionidae</taxon>
        <taxon>Papilioninae</taxon>
        <taxon>Papilio</taxon>
    </lineage>
</organism>
<keyword evidence="5" id="KW-0808">Transferase</keyword>
<evidence type="ECO:0000256" key="14">
    <source>
        <dbReference type="ARBA" id="ARBA00023016"/>
    </source>
</evidence>
<comment type="subcellular location">
    <subcellularLocation>
        <location evidence="1">Endoplasmic reticulum membrane</location>
        <topology evidence="1">Single-pass type I membrane protein</topology>
    </subcellularLocation>
</comment>
<dbReference type="PROSITE" id="PS00108">
    <property type="entry name" value="PROTEIN_KINASE_ST"/>
    <property type="match status" value="1"/>
</dbReference>
<dbReference type="FunFam" id="1.10.510.10:FF:000251">
    <property type="entry name" value="eukaryotic translation initiation factor 2-alpha kinase 3"/>
    <property type="match status" value="1"/>
</dbReference>
<dbReference type="InterPro" id="IPR000719">
    <property type="entry name" value="Prot_kinase_dom"/>
</dbReference>
<dbReference type="InterPro" id="IPR015943">
    <property type="entry name" value="WD40/YVTN_repeat-like_dom_sf"/>
</dbReference>
<dbReference type="GO" id="GO:0005634">
    <property type="term" value="C:nucleus"/>
    <property type="evidence" value="ECO:0007669"/>
    <property type="project" value="TreeGrafter"/>
</dbReference>
<keyword evidence="6 22" id="KW-0812">Transmembrane</keyword>
<keyword evidence="16" id="KW-0325">Glycoprotein</keyword>
<keyword evidence="12" id="KW-0810">Translation regulation</keyword>
<keyword evidence="13 22" id="KW-1133">Transmembrane helix</keyword>
<keyword evidence="17" id="KW-0834">Unfolded protein response</keyword>
<dbReference type="SMART" id="SM00220">
    <property type="entry name" value="S_TKc"/>
    <property type="match status" value="1"/>
</dbReference>
<dbReference type="GO" id="GO:0005789">
    <property type="term" value="C:endoplasmic reticulum membrane"/>
    <property type="evidence" value="ECO:0007669"/>
    <property type="project" value="UniProtKB-SubCell"/>
</dbReference>
<evidence type="ECO:0000256" key="11">
    <source>
        <dbReference type="ARBA" id="ARBA00022840"/>
    </source>
</evidence>
<evidence type="ECO:0000256" key="16">
    <source>
        <dbReference type="ARBA" id="ARBA00023180"/>
    </source>
</evidence>
<feature type="binding site" evidence="20">
    <location>
        <position position="504"/>
    </location>
    <ligand>
        <name>ATP</name>
        <dbReference type="ChEBI" id="CHEBI:30616"/>
    </ligand>
</feature>
<feature type="region of interest" description="Disordered" evidence="21">
    <location>
        <begin position="566"/>
        <end position="592"/>
    </location>
</feature>
<keyword evidence="15 22" id="KW-0472">Membrane</keyword>
<dbReference type="Gene3D" id="3.30.200.20">
    <property type="entry name" value="Phosphorylase Kinase, domain 1"/>
    <property type="match status" value="1"/>
</dbReference>
<evidence type="ECO:0000256" key="2">
    <source>
        <dbReference type="ARBA" id="ARBA00012513"/>
    </source>
</evidence>
<dbReference type="InterPro" id="IPR017441">
    <property type="entry name" value="Protein_kinase_ATP_BS"/>
</dbReference>
<comment type="similarity">
    <text evidence="18">Belongs to the protein kinase superfamily. Ser/Thr protein kinase family. GCN2 subfamily.</text>
</comment>
<evidence type="ECO:0000256" key="7">
    <source>
        <dbReference type="ARBA" id="ARBA00022729"/>
    </source>
</evidence>
<evidence type="ECO:0000256" key="6">
    <source>
        <dbReference type="ARBA" id="ARBA00022692"/>
    </source>
</evidence>
<evidence type="ECO:0000256" key="9">
    <source>
        <dbReference type="ARBA" id="ARBA00022777"/>
    </source>
</evidence>
<dbReference type="InterPro" id="IPR011009">
    <property type="entry name" value="Kinase-like_dom_sf"/>
</dbReference>
<dbReference type="SUPFAM" id="SSF50998">
    <property type="entry name" value="Quinoprotein alcohol dehydrogenase-like"/>
    <property type="match status" value="1"/>
</dbReference>
<dbReference type="GO" id="GO:0005524">
    <property type="term" value="F:ATP binding"/>
    <property type="evidence" value="ECO:0007669"/>
    <property type="project" value="UniProtKB-UniRule"/>
</dbReference>
<dbReference type="SUPFAM" id="SSF56112">
    <property type="entry name" value="Protein kinase-like (PK-like)"/>
    <property type="match status" value="1"/>
</dbReference>
<feature type="domain" description="Protein kinase" evidence="23">
    <location>
        <begin position="475"/>
        <end position="956"/>
    </location>
</feature>
<dbReference type="GO" id="GO:0034976">
    <property type="term" value="P:response to endoplasmic reticulum stress"/>
    <property type="evidence" value="ECO:0007669"/>
    <property type="project" value="UniProtKB-ARBA"/>
</dbReference>
<evidence type="ECO:0000256" key="20">
    <source>
        <dbReference type="PROSITE-ProRule" id="PRU10141"/>
    </source>
</evidence>
<dbReference type="Proteomes" id="UP000694872">
    <property type="component" value="Unplaced"/>
</dbReference>
<reference evidence="24" key="1">
    <citation type="submission" date="2025-08" db="UniProtKB">
        <authorList>
            <consortium name="RefSeq"/>
        </authorList>
    </citation>
    <scope>IDENTIFICATION</scope>
</reference>
<feature type="transmembrane region" description="Helical" evidence="22">
    <location>
        <begin position="407"/>
        <end position="428"/>
    </location>
</feature>
<keyword evidence="8 20" id="KW-0547">Nucleotide-binding</keyword>
<dbReference type="PROSITE" id="PS00107">
    <property type="entry name" value="PROTEIN_KINASE_ATP"/>
    <property type="match status" value="1"/>
</dbReference>
<evidence type="ECO:0000259" key="23">
    <source>
        <dbReference type="PROSITE" id="PS50011"/>
    </source>
</evidence>
<dbReference type="PROSITE" id="PS50011">
    <property type="entry name" value="PROTEIN_KINASE_DOM"/>
    <property type="match status" value="1"/>
</dbReference>